<feature type="topological domain" description="Lumenal" evidence="14">
    <location>
        <begin position="133"/>
        <end position="175"/>
    </location>
</feature>
<feature type="topological domain" description="Lumenal" evidence="14">
    <location>
        <begin position="51"/>
        <end position="62"/>
    </location>
</feature>
<evidence type="ECO:0000256" key="7">
    <source>
        <dbReference type="ARBA" id="ARBA00022692"/>
    </source>
</evidence>
<name>A0AA35RAB0_GEOBA</name>
<dbReference type="GO" id="GO:0000773">
    <property type="term" value="F:phosphatidyl-N-methylethanolamine N-methyltransferase activity"/>
    <property type="evidence" value="ECO:0007669"/>
    <property type="project" value="UniProtKB-UniRule"/>
</dbReference>
<comment type="caution">
    <text evidence="14">Lacks conserved residue(s) required for the propagation of feature annotation.</text>
</comment>
<dbReference type="Pfam" id="PF04191">
    <property type="entry name" value="PEMT"/>
    <property type="match status" value="1"/>
</dbReference>
<keyword evidence="9 14" id="KW-1133">Transmembrane helix</keyword>
<comment type="catalytic activity">
    <reaction evidence="14">
        <text>a 1,2-diacyl-sn-glycero-3-phosphoethanolamine + S-adenosyl-L-methionine = a 1,2-diacyl-sn-glycero-3-phospho-N-methylethanolamine + S-adenosyl-L-homocysteine + H(+)</text>
        <dbReference type="Rhea" id="RHEA:11164"/>
        <dbReference type="ChEBI" id="CHEBI:15378"/>
        <dbReference type="ChEBI" id="CHEBI:57856"/>
        <dbReference type="ChEBI" id="CHEBI:59789"/>
        <dbReference type="ChEBI" id="CHEBI:64573"/>
        <dbReference type="ChEBI" id="CHEBI:64612"/>
        <dbReference type="EC" id="2.1.1.17"/>
    </reaction>
</comment>
<comment type="pathway">
    <text evidence="2">Lipid metabolism.</text>
</comment>
<keyword evidence="6 14" id="KW-0949">S-adenosyl-L-methionine</keyword>
<comment type="similarity">
    <text evidence="14">Belongs to the class VI-like SAM-binding methyltransferase superfamily. PEMT/PEM2 methyltransferase family.</text>
</comment>
<keyword evidence="17" id="KW-1185">Reference proteome</keyword>
<evidence type="ECO:0000256" key="14">
    <source>
        <dbReference type="HAMAP-Rule" id="MF_03216"/>
    </source>
</evidence>
<feature type="binding site" evidence="14">
    <location>
        <begin position="198"/>
        <end position="199"/>
    </location>
    <ligand>
        <name>S-adenosyl-L-methionine</name>
        <dbReference type="ChEBI" id="CHEBI:59789"/>
    </ligand>
</feature>
<feature type="topological domain" description="Lumenal" evidence="14">
    <location>
        <begin position="1"/>
        <end position="26"/>
    </location>
</feature>
<evidence type="ECO:0000256" key="5">
    <source>
        <dbReference type="ARBA" id="ARBA00022679"/>
    </source>
</evidence>
<comment type="function">
    <text evidence="14">Catalyzes the three sequential steps of the methylation pathway for the biosynthesis of phosphatidylcholine, a critical and essential component for membrane structure. Uses S-adenosylmethionine (S-adenosyl-L-methionine, SAM or AdoMet) as the methyl group donor for the methylation of phosphatidylethanolamine (1,2-diacyl-sn-glycero-3-phosphoethanolamine, PE) to phosphatidylmonomethylethanolamine (1,2-diacyl-sn-glycero-3-phospho-N-methylethanolamine, PMME), PMME to phosphatidyldimethylethanolamine (1,2-diacyl-sn-glycero-3-phospho-N,N-dimethylethanolamine, PDME), and PDME to phosphatidylcholine (1,2-diacyl-sn-glycero-3-phosphocholine, PC), producing S-adenosyl-L-homocysteine in each step.</text>
</comment>
<dbReference type="PROSITE" id="PS51599">
    <property type="entry name" value="SAM_PEMT_PEM2"/>
    <property type="match status" value="1"/>
</dbReference>
<evidence type="ECO:0000256" key="9">
    <source>
        <dbReference type="ARBA" id="ARBA00022989"/>
    </source>
</evidence>
<dbReference type="GO" id="GO:0005789">
    <property type="term" value="C:endoplasmic reticulum membrane"/>
    <property type="evidence" value="ECO:0007669"/>
    <property type="project" value="UniProtKB-SubCell"/>
</dbReference>
<feature type="transmembrane region" description="Helical" evidence="15">
    <location>
        <begin position="27"/>
        <end position="49"/>
    </location>
</feature>
<dbReference type="PANTHER" id="PTHR15458:SF5">
    <property type="entry name" value="PHOSPHATIDYLETHANOLAMINE N-METHYLTRANSFERASE"/>
    <property type="match status" value="1"/>
</dbReference>
<proteinExistence type="inferred from homology"/>
<evidence type="ECO:0000256" key="1">
    <source>
        <dbReference type="ARBA" id="ARBA00004969"/>
    </source>
</evidence>
<comment type="catalytic activity">
    <reaction evidence="14">
        <text>a 1,2-diacyl-sn-glycero-3-phospho-N,N-dimethylethanolamine + S-adenosyl-L-methionine = a 1,2-diacyl-sn-glycero-3-phosphocholine + S-adenosyl-L-homocysteine + H(+)</text>
        <dbReference type="Rhea" id="RHEA:32739"/>
        <dbReference type="ChEBI" id="CHEBI:15378"/>
        <dbReference type="ChEBI" id="CHEBI:57643"/>
        <dbReference type="ChEBI" id="CHEBI:57856"/>
        <dbReference type="ChEBI" id="CHEBI:59789"/>
        <dbReference type="ChEBI" id="CHEBI:64572"/>
    </reaction>
</comment>
<evidence type="ECO:0000256" key="10">
    <source>
        <dbReference type="ARBA" id="ARBA00023098"/>
    </source>
</evidence>
<evidence type="ECO:0000313" key="17">
    <source>
        <dbReference type="Proteomes" id="UP001174909"/>
    </source>
</evidence>
<dbReference type="HAMAP" id="MF_03216">
    <property type="entry name" value="PLMT"/>
    <property type="match status" value="1"/>
</dbReference>
<dbReference type="InterPro" id="IPR007318">
    <property type="entry name" value="Phopholipid_MeTrfase"/>
</dbReference>
<dbReference type="EMBL" id="CASHTH010000799">
    <property type="protein sequence ID" value="CAI8007760.1"/>
    <property type="molecule type" value="Genomic_DNA"/>
</dbReference>
<feature type="transmembrane region" description="Helical" evidence="15">
    <location>
        <begin position="165"/>
        <end position="194"/>
    </location>
</feature>
<keyword evidence="4 14" id="KW-0489">Methyltransferase</keyword>
<dbReference type="GO" id="GO:0004608">
    <property type="term" value="F:phosphatidylethanolamine N-methyltransferase activity"/>
    <property type="evidence" value="ECO:0007669"/>
    <property type="project" value="UniProtKB-UniRule"/>
</dbReference>
<comment type="pathway">
    <text evidence="1 14">Phospholipid metabolism; phosphatidylcholine biosynthesis.</text>
</comment>
<feature type="transmembrane region" description="Helical" evidence="15">
    <location>
        <begin position="130"/>
        <end position="153"/>
    </location>
</feature>
<evidence type="ECO:0000256" key="2">
    <source>
        <dbReference type="ARBA" id="ARBA00005189"/>
    </source>
</evidence>
<keyword evidence="3 14" id="KW-0444">Lipid biosynthesis</keyword>
<gene>
    <name evidence="16" type="ORF">GBAR_LOCUS5362</name>
</gene>
<keyword evidence="8 14" id="KW-0256">Endoplasmic reticulum</keyword>
<evidence type="ECO:0000256" key="6">
    <source>
        <dbReference type="ARBA" id="ARBA00022691"/>
    </source>
</evidence>
<dbReference type="GO" id="GO:0032259">
    <property type="term" value="P:methylation"/>
    <property type="evidence" value="ECO:0007669"/>
    <property type="project" value="UniProtKB-KW"/>
</dbReference>
<sequence>MDGGPQDNTRVRRLEEMASALELLNELASPSVLLACPLVMLNPLIWNLIVRHEYNTRSVSRLCGGPRAGVVLVACIVMVNNSIRTSFFHYIVGKNSKLQFLEDNVGATIAGYVIIGVGVLLVLSSTWRLGFFCTFLGDYFGILLDARVTGFPFNILNHPMFWGSFLIYVGDSVLCASAVAFLLSLFIGLSYVLAAAFEVPFTAKIYAQKETKKI</sequence>
<comment type="subcellular location">
    <subcellularLocation>
        <location evidence="14">Endoplasmic reticulum membrane</location>
        <topology evidence="14">Multi-pass membrane protein</topology>
    </subcellularLocation>
    <subcellularLocation>
        <location evidence="14">Mitochondrion membrane</location>
        <topology evidence="14">Multi-pass membrane protein</topology>
    </subcellularLocation>
</comment>
<protein>
    <recommendedName>
        <fullName evidence="14">Phosphatidylethanolamine N-methyltransferase</fullName>
        <shortName evidence="14">PEAMT</shortName>
        <shortName evidence="14">PEMT</shortName>
        <ecNumber evidence="14">2.1.1.17</ecNumber>
        <ecNumber evidence="14">2.1.1.71</ecNumber>
    </recommendedName>
    <alternativeName>
        <fullName evidence="14">Phospholipid methyltransferase</fullName>
        <shortName evidence="14">PLMT</shortName>
    </alternativeName>
</protein>
<keyword evidence="14" id="KW-0496">Mitochondrion</keyword>
<evidence type="ECO:0000256" key="8">
    <source>
        <dbReference type="ARBA" id="ARBA00022824"/>
    </source>
</evidence>
<evidence type="ECO:0000256" key="11">
    <source>
        <dbReference type="ARBA" id="ARBA00023136"/>
    </source>
</evidence>
<evidence type="ECO:0000256" key="15">
    <source>
        <dbReference type="SAM" id="Phobius"/>
    </source>
</evidence>
<dbReference type="EC" id="2.1.1.17" evidence="14"/>
<evidence type="ECO:0000256" key="4">
    <source>
        <dbReference type="ARBA" id="ARBA00022603"/>
    </source>
</evidence>
<dbReference type="AlphaFoldDB" id="A0AA35RAB0"/>
<dbReference type="Gene3D" id="1.20.120.1630">
    <property type="match status" value="1"/>
</dbReference>
<organism evidence="16 17">
    <name type="scientific">Geodia barretti</name>
    <name type="common">Barrett's horny sponge</name>
    <dbReference type="NCBI Taxonomy" id="519541"/>
    <lineage>
        <taxon>Eukaryota</taxon>
        <taxon>Metazoa</taxon>
        <taxon>Porifera</taxon>
        <taxon>Demospongiae</taxon>
        <taxon>Heteroscleromorpha</taxon>
        <taxon>Tetractinellida</taxon>
        <taxon>Astrophorina</taxon>
        <taxon>Geodiidae</taxon>
        <taxon>Geodia</taxon>
    </lineage>
</organism>
<evidence type="ECO:0000313" key="16">
    <source>
        <dbReference type="EMBL" id="CAI8007760.1"/>
    </source>
</evidence>
<dbReference type="PANTHER" id="PTHR15458">
    <property type="entry name" value="PHOSPHATIDYLETHANOLAMINE N-METHYLTRANSFERASE"/>
    <property type="match status" value="1"/>
</dbReference>
<keyword evidence="11 14" id="KW-0472">Membrane</keyword>
<dbReference type="EC" id="2.1.1.71" evidence="14"/>
<keyword evidence="10 14" id="KW-0443">Lipid metabolism</keyword>
<comment type="caution">
    <text evidence="16">The sequence shown here is derived from an EMBL/GenBank/DDBJ whole genome shotgun (WGS) entry which is preliminary data.</text>
</comment>
<dbReference type="Proteomes" id="UP001174909">
    <property type="component" value="Unassembled WGS sequence"/>
</dbReference>
<reference evidence="16" key="1">
    <citation type="submission" date="2023-03" db="EMBL/GenBank/DDBJ databases">
        <authorList>
            <person name="Steffen K."/>
            <person name="Cardenas P."/>
        </authorList>
    </citation>
    <scope>NUCLEOTIDE SEQUENCE</scope>
</reference>
<comment type="catalytic activity">
    <reaction evidence="14">
        <text>a 1,2-diacyl-sn-glycero-3-phospho-N-methylethanolamine + S-adenosyl-L-methionine = a 1,2-diacyl-sn-glycero-3-phospho-N,N-dimethylethanolamine + S-adenosyl-L-homocysteine + H(+)</text>
        <dbReference type="Rhea" id="RHEA:32735"/>
        <dbReference type="ChEBI" id="CHEBI:15378"/>
        <dbReference type="ChEBI" id="CHEBI:57856"/>
        <dbReference type="ChEBI" id="CHEBI:59789"/>
        <dbReference type="ChEBI" id="CHEBI:64572"/>
        <dbReference type="ChEBI" id="CHEBI:64573"/>
        <dbReference type="EC" id="2.1.1.71"/>
    </reaction>
</comment>
<keyword evidence="13 14" id="KW-1208">Phospholipid metabolism</keyword>
<feature type="transmembrane region" description="Helical" evidence="15">
    <location>
        <begin position="104"/>
        <end position="123"/>
    </location>
</feature>
<evidence type="ECO:0000256" key="3">
    <source>
        <dbReference type="ARBA" id="ARBA00022516"/>
    </source>
</evidence>
<feature type="topological domain" description="Cytoplasmic" evidence="14">
    <location>
        <begin position="197"/>
        <end position="214"/>
    </location>
</feature>
<feature type="binding site" evidence="14">
    <location>
        <begin position="116"/>
        <end position="118"/>
    </location>
    <ligand>
        <name>S-adenosyl-L-methionine</name>
        <dbReference type="ChEBI" id="CHEBI:59789"/>
    </ligand>
</feature>
<evidence type="ECO:0000256" key="13">
    <source>
        <dbReference type="ARBA" id="ARBA00023264"/>
    </source>
</evidence>
<feature type="transmembrane region" description="Helical" evidence="15">
    <location>
        <begin position="70"/>
        <end position="92"/>
    </location>
</feature>
<accession>A0AA35RAB0</accession>
<dbReference type="GO" id="GO:0006656">
    <property type="term" value="P:phosphatidylcholine biosynthetic process"/>
    <property type="evidence" value="ECO:0007669"/>
    <property type="project" value="UniProtKB-UniRule"/>
</dbReference>
<evidence type="ECO:0000256" key="12">
    <source>
        <dbReference type="ARBA" id="ARBA00023209"/>
    </source>
</evidence>
<dbReference type="InterPro" id="IPR024960">
    <property type="entry name" value="PEMT/MFAP"/>
</dbReference>
<dbReference type="GO" id="GO:0031966">
    <property type="term" value="C:mitochondrial membrane"/>
    <property type="evidence" value="ECO:0007669"/>
    <property type="project" value="UniProtKB-SubCell"/>
</dbReference>
<keyword evidence="7 14" id="KW-0812">Transmembrane</keyword>
<keyword evidence="5 14" id="KW-0808">Transferase</keyword>
<keyword evidence="12 14" id="KW-0594">Phospholipid biosynthesis</keyword>